<sequence length="178" mass="18961">MASNARNGCCRITRATTRANAPGIDAKCVVATNTRTCAMTTLSRVKTTARCSIHAARITTVDRPDGPRATVTVRGPALRPTALLPHRQKGSSCSLQARLRCSPVRAWRCSSLAQIEIKRRVIPLATTGNRGSGADRRTQACDKIAHSIPHTCAFAAAAASDQVARAGLKHINRATPLQ</sequence>
<dbReference type="Proteomes" id="UP000571554">
    <property type="component" value="Unassembled WGS sequence"/>
</dbReference>
<dbReference type="EMBL" id="JACHBW010000004">
    <property type="protein sequence ID" value="MBB6102085.1"/>
    <property type="molecule type" value="Genomic_DNA"/>
</dbReference>
<evidence type="ECO:0000313" key="2">
    <source>
        <dbReference type="Proteomes" id="UP000571554"/>
    </source>
</evidence>
<organism evidence="1 2">
    <name type="scientific">Paraburkholderia bannensis</name>
    <dbReference type="NCBI Taxonomy" id="765414"/>
    <lineage>
        <taxon>Bacteria</taxon>
        <taxon>Pseudomonadati</taxon>
        <taxon>Pseudomonadota</taxon>
        <taxon>Betaproteobacteria</taxon>
        <taxon>Burkholderiales</taxon>
        <taxon>Burkholderiaceae</taxon>
        <taxon>Paraburkholderia</taxon>
    </lineage>
</organism>
<comment type="caution">
    <text evidence="1">The sequence shown here is derived from an EMBL/GenBank/DDBJ whole genome shotgun (WGS) entry which is preliminary data.</text>
</comment>
<reference evidence="1 2" key="1">
    <citation type="submission" date="2020-08" db="EMBL/GenBank/DDBJ databases">
        <title>Above-ground endophytic microbial communities from plants in different locations in the United States.</title>
        <authorList>
            <person name="Frank C."/>
        </authorList>
    </citation>
    <scope>NUCLEOTIDE SEQUENCE [LARGE SCALE GENOMIC DNA]</scope>
    <source>
        <strain evidence="1 2">WP4_2_2</strain>
    </source>
</reference>
<protein>
    <submittedName>
        <fullName evidence="1">Uncharacterized protein</fullName>
    </submittedName>
</protein>
<dbReference type="AlphaFoldDB" id="A0A7W9TXM7"/>
<evidence type="ECO:0000313" key="1">
    <source>
        <dbReference type="EMBL" id="MBB6102085.1"/>
    </source>
</evidence>
<keyword evidence="2" id="KW-1185">Reference proteome</keyword>
<proteinExistence type="predicted"/>
<gene>
    <name evidence="1" type="ORF">F4827_001933</name>
</gene>
<name>A0A7W9TXM7_9BURK</name>
<accession>A0A7W9TXM7</accession>